<organism evidence="1 2">
    <name type="scientific">Mytilus galloprovincialis</name>
    <name type="common">Mediterranean mussel</name>
    <dbReference type="NCBI Taxonomy" id="29158"/>
    <lineage>
        <taxon>Eukaryota</taxon>
        <taxon>Metazoa</taxon>
        <taxon>Spiralia</taxon>
        <taxon>Lophotrochozoa</taxon>
        <taxon>Mollusca</taxon>
        <taxon>Bivalvia</taxon>
        <taxon>Autobranchia</taxon>
        <taxon>Pteriomorphia</taxon>
        <taxon>Mytilida</taxon>
        <taxon>Mytiloidea</taxon>
        <taxon>Mytilidae</taxon>
        <taxon>Mytilinae</taxon>
        <taxon>Mytilus</taxon>
    </lineage>
</organism>
<proteinExistence type="predicted"/>
<evidence type="ECO:0000313" key="1">
    <source>
        <dbReference type="EMBL" id="VDI17385.1"/>
    </source>
</evidence>
<gene>
    <name evidence="1" type="ORF">MGAL_10B089455</name>
</gene>
<sequence length="75" mass="8471">MLLGPPVVIRKWTSQEDERSTLPCLHVQIISFSDVSGRETIYIICLNEIGDRIRYRGDPIATVYVTATVFQESDG</sequence>
<reference evidence="1" key="1">
    <citation type="submission" date="2018-11" db="EMBL/GenBank/DDBJ databases">
        <authorList>
            <person name="Alioto T."/>
            <person name="Alioto T."/>
        </authorList>
    </citation>
    <scope>NUCLEOTIDE SEQUENCE</scope>
</reference>
<dbReference type="AlphaFoldDB" id="A0A8B6DCM2"/>
<protein>
    <submittedName>
        <fullName evidence="1">Uncharacterized protein</fullName>
    </submittedName>
</protein>
<accession>A0A8B6DCM2</accession>
<evidence type="ECO:0000313" key="2">
    <source>
        <dbReference type="Proteomes" id="UP000596742"/>
    </source>
</evidence>
<dbReference type="Proteomes" id="UP000596742">
    <property type="component" value="Unassembled WGS sequence"/>
</dbReference>
<dbReference type="EMBL" id="UYJE01003206">
    <property type="protein sequence ID" value="VDI17385.1"/>
    <property type="molecule type" value="Genomic_DNA"/>
</dbReference>
<name>A0A8B6DCM2_MYTGA</name>
<keyword evidence="2" id="KW-1185">Reference proteome</keyword>
<comment type="caution">
    <text evidence="1">The sequence shown here is derived from an EMBL/GenBank/DDBJ whole genome shotgun (WGS) entry which is preliminary data.</text>
</comment>